<dbReference type="PANTHER" id="PTHR48006">
    <property type="entry name" value="LEUCINE-RICH REPEAT-CONTAINING PROTEIN DDB_G0281931-RELATED"/>
    <property type="match status" value="1"/>
</dbReference>
<dbReference type="PROSITE" id="PS00108">
    <property type="entry name" value="PROTEIN_KINASE_ST"/>
    <property type="match status" value="1"/>
</dbReference>
<keyword evidence="6" id="KW-0418">Kinase</keyword>
<dbReference type="PROSITE" id="PS50011">
    <property type="entry name" value="PROTEIN_KINASE_DOM"/>
    <property type="match status" value="1"/>
</dbReference>
<evidence type="ECO:0000256" key="3">
    <source>
        <dbReference type="ARBA" id="ARBA00022527"/>
    </source>
</evidence>
<feature type="binding site" evidence="10">
    <location>
        <position position="61"/>
    </location>
    <ligand>
        <name>ATP</name>
        <dbReference type="ChEBI" id="CHEBI:30616"/>
    </ligand>
</feature>
<dbReference type="InterPro" id="IPR051824">
    <property type="entry name" value="LRR_Rcpt-Like_S/T_Kinase"/>
</dbReference>
<evidence type="ECO:0000313" key="14">
    <source>
        <dbReference type="Proteomes" id="UP001154282"/>
    </source>
</evidence>
<accession>A0AAV0HR07</accession>
<comment type="subcellular location">
    <subcellularLocation>
        <location evidence="1">Membrane</location>
        <topology evidence="1">Single-pass type I membrane protein</topology>
    </subcellularLocation>
</comment>
<dbReference type="AlphaFoldDB" id="A0AAV0HR07"/>
<sequence>MAGTKPFFLLPLPELNLKLKMPLTEILAVTDNFNPKLLIGSGGFGKVYEGKLANGVTVAVKRSESGHGQGRPEFQTEVLVLSKIRHRHLVSLIGYCDDGAEMILVYEFMKNGTLRDHLYRSDDDDSSSSPPSSVASTTTMLNWKQRFEICIGSAKGLHYLHTGSDGGIIHRDVKSTNILLDENFVAKVADFGLSQAGLQ</sequence>
<evidence type="ECO:0000313" key="13">
    <source>
        <dbReference type="EMBL" id="CAI0387675.1"/>
    </source>
</evidence>
<dbReference type="GO" id="GO:0005524">
    <property type="term" value="F:ATP binding"/>
    <property type="evidence" value="ECO:0007669"/>
    <property type="project" value="UniProtKB-UniRule"/>
</dbReference>
<dbReference type="Proteomes" id="UP001154282">
    <property type="component" value="Unassembled WGS sequence"/>
</dbReference>
<evidence type="ECO:0000256" key="1">
    <source>
        <dbReference type="ARBA" id="ARBA00004479"/>
    </source>
</evidence>
<evidence type="ECO:0000256" key="9">
    <source>
        <dbReference type="ARBA" id="ARBA00048679"/>
    </source>
</evidence>
<dbReference type="EC" id="2.7.11.1" evidence="2"/>
<proteinExistence type="inferred from homology"/>
<reference evidence="13" key="1">
    <citation type="submission" date="2022-08" db="EMBL/GenBank/DDBJ databases">
        <authorList>
            <person name="Gutierrez-Valencia J."/>
        </authorList>
    </citation>
    <scope>NUCLEOTIDE SEQUENCE</scope>
</reference>
<evidence type="ECO:0000256" key="6">
    <source>
        <dbReference type="ARBA" id="ARBA00022777"/>
    </source>
</evidence>
<feature type="non-terminal residue" evidence="13">
    <location>
        <position position="199"/>
    </location>
</feature>
<dbReference type="EMBL" id="CAMGYJ010000002">
    <property type="protein sequence ID" value="CAI0387675.1"/>
    <property type="molecule type" value="Genomic_DNA"/>
</dbReference>
<evidence type="ECO:0000256" key="4">
    <source>
        <dbReference type="ARBA" id="ARBA00022679"/>
    </source>
</evidence>
<dbReference type="InterPro" id="IPR011009">
    <property type="entry name" value="Kinase-like_dom_sf"/>
</dbReference>
<evidence type="ECO:0000256" key="10">
    <source>
        <dbReference type="PROSITE-ProRule" id="PRU10141"/>
    </source>
</evidence>
<comment type="catalytic activity">
    <reaction evidence="8">
        <text>L-threonyl-[protein] + ATP = O-phospho-L-threonyl-[protein] + ADP + H(+)</text>
        <dbReference type="Rhea" id="RHEA:46608"/>
        <dbReference type="Rhea" id="RHEA-COMP:11060"/>
        <dbReference type="Rhea" id="RHEA-COMP:11605"/>
        <dbReference type="ChEBI" id="CHEBI:15378"/>
        <dbReference type="ChEBI" id="CHEBI:30013"/>
        <dbReference type="ChEBI" id="CHEBI:30616"/>
        <dbReference type="ChEBI" id="CHEBI:61977"/>
        <dbReference type="ChEBI" id="CHEBI:456216"/>
        <dbReference type="EC" id="2.7.11.1"/>
    </reaction>
</comment>
<keyword evidence="3 11" id="KW-0723">Serine/threonine-protein kinase</keyword>
<dbReference type="InterPro" id="IPR001245">
    <property type="entry name" value="Ser-Thr/Tyr_kinase_cat_dom"/>
</dbReference>
<dbReference type="GO" id="GO:0016020">
    <property type="term" value="C:membrane"/>
    <property type="evidence" value="ECO:0007669"/>
    <property type="project" value="UniProtKB-SubCell"/>
</dbReference>
<organism evidence="13 14">
    <name type="scientific">Linum tenue</name>
    <dbReference type="NCBI Taxonomy" id="586396"/>
    <lineage>
        <taxon>Eukaryota</taxon>
        <taxon>Viridiplantae</taxon>
        <taxon>Streptophyta</taxon>
        <taxon>Embryophyta</taxon>
        <taxon>Tracheophyta</taxon>
        <taxon>Spermatophyta</taxon>
        <taxon>Magnoliopsida</taxon>
        <taxon>eudicotyledons</taxon>
        <taxon>Gunneridae</taxon>
        <taxon>Pentapetalae</taxon>
        <taxon>rosids</taxon>
        <taxon>fabids</taxon>
        <taxon>Malpighiales</taxon>
        <taxon>Linaceae</taxon>
        <taxon>Linum</taxon>
    </lineage>
</organism>
<keyword evidence="4" id="KW-0808">Transferase</keyword>
<evidence type="ECO:0000256" key="8">
    <source>
        <dbReference type="ARBA" id="ARBA00047899"/>
    </source>
</evidence>
<gene>
    <name evidence="13" type="ORF">LITE_LOCUS5565</name>
</gene>
<evidence type="ECO:0000256" key="5">
    <source>
        <dbReference type="ARBA" id="ARBA00022741"/>
    </source>
</evidence>
<dbReference type="InterPro" id="IPR000719">
    <property type="entry name" value="Prot_kinase_dom"/>
</dbReference>
<feature type="domain" description="Protein kinase" evidence="12">
    <location>
        <begin position="33"/>
        <end position="199"/>
    </location>
</feature>
<name>A0AAV0HR07_9ROSI</name>
<comment type="caution">
    <text evidence="13">The sequence shown here is derived from an EMBL/GenBank/DDBJ whole genome shotgun (WGS) entry which is preliminary data.</text>
</comment>
<dbReference type="Pfam" id="PF07714">
    <property type="entry name" value="PK_Tyr_Ser-Thr"/>
    <property type="match status" value="1"/>
</dbReference>
<dbReference type="InterPro" id="IPR017441">
    <property type="entry name" value="Protein_kinase_ATP_BS"/>
</dbReference>
<dbReference type="Gene3D" id="1.10.510.10">
    <property type="entry name" value="Transferase(Phosphotransferase) domain 1"/>
    <property type="match status" value="1"/>
</dbReference>
<dbReference type="PROSITE" id="PS00107">
    <property type="entry name" value="PROTEIN_KINASE_ATP"/>
    <property type="match status" value="1"/>
</dbReference>
<protein>
    <recommendedName>
        <fullName evidence="2">non-specific serine/threonine protein kinase</fullName>
        <ecNumber evidence="2">2.7.11.1</ecNumber>
    </recommendedName>
</protein>
<keyword evidence="5 10" id="KW-0547">Nucleotide-binding</keyword>
<dbReference type="Gene3D" id="3.30.200.20">
    <property type="entry name" value="Phosphorylase Kinase, domain 1"/>
    <property type="match status" value="1"/>
</dbReference>
<evidence type="ECO:0000256" key="11">
    <source>
        <dbReference type="RuleBase" id="RU000304"/>
    </source>
</evidence>
<dbReference type="SUPFAM" id="SSF56112">
    <property type="entry name" value="Protein kinase-like (PK-like)"/>
    <property type="match status" value="1"/>
</dbReference>
<keyword evidence="14" id="KW-1185">Reference proteome</keyword>
<dbReference type="FunFam" id="3.30.200.20:FF:000039">
    <property type="entry name" value="receptor-like protein kinase FERONIA"/>
    <property type="match status" value="1"/>
</dbReference>
<comment type="catalytic activity">
    <reaction evidence="9">
        <text>L-seryl-[protein] + ATP = O-phospho-L-seryl-[protein] + ADP + H(+)</text>
        <dbReference type="Rhea" id="RHEA:17989"/>
        <dbReference type="Rhea" id="RHEA-COMP:9863"/>
        <dbReference type="Rhea" id="RHEA-COMP:11604"/>
        <dbReference type="ChEBI" id="CHEBI:15378"/>
        <dbReference type="ChEBI" id="CHEBI:29999"/>
        <dbReference type="ChEBI" id="CHEBI:30616"/>
        <dbReference type="ChEBI" id="CHEBI:83421"/>
        <dbReference type="ChEBI" id="CHEBI:456216"/>
        <dbReference type="EC" id="2.7.11.1"/>
    </reaction>
</comment>
<comment type="similarity">
    <text evidence="11">Belongs to the protein kinase superfamily.</text>
</comment>
<dbReference type="SMART" id="SM00220">
    <property type="entry name" value="S_TKc"/>
    <property type="match status" value="1"/>
</dbReference>
<keyword evidence="7 10" id="KW-0067">ATP-binding</keyword>
<evidence type="ECO:0000256" key="7">
    <source>
        <dbReference type="ARBA" id="ARBA00022840"/>
    </source>
</evidence>
<dbReference type="PANTHER" id="PTHR48006:SF102">
    <property type="entry name" value="LEUCINE-RICH REPEAT-CONTAINING PROTEIN DDB_G0281931-RELATED"/>
    <property type="match status" value="1"/>
</dbReference>
<dbReference type="GO" id="GO:0004674">
    <property type="term" value="F:protein serine/threonine kinase activity"/>
    <property type="evidence" value="ECO:0007669"/>
    <property type="project" value="UniProtKB-KW"/>
</dbReference>
<dbReference type="InterPro" id="IPR008271">
    <property type="entry name" value="Ser/Thr_kinase_AS"/>
</dbReference>
<evidence type="ECO:0000259" key="12">
    <source>
        <dbReference type="PROSITE" id="PS50011"/>
    </source>
</evidence>
<evidence type="ECO:0000256" key="2">
    <source>
        <dbReference type="ARBA" id="ARBA00012513"/>
    </source>
</evidence>